<accession>A0A2A9NG52</accession>
<reference evidence="3 4" key="1">
    <citation type="submission" date="2014-02" db="EMBL/GenBank/DDBJ databases">
        <title>Transposable element dynamics among asymbiotic and ectomycorrhizal Amanita fungi.</title>
        <authorList>
            <consortium name="DOE Joint Genome Institute"/>
            <person name="Hess J."/>
            <person name="Skrede I."/>
            <person name="Wolfe B."/>
            <person name="LaButti K."/>
            <person name="Ohm R.A."/>
            <person name="Grigoriev I.V."/>
            <person name="Pringle A."/>
        </authorList>
    </citation>
    <scope>NUCLEOTIDE SEQUENCE [LARGE SCALE GENOMIC DNA]</scope>
    <source>
        <strain evidence="3 4">SKay4041</strain>
    </source>
</reference>
<dbReference type="OrthoDB" id="10007757at2759"/>
<dbReference type="EMBL" id="KZ302068">
    <property type="protein sequence ID" value="PFH48294.1"/>
    <property type="molecule type" value="Genomic_DNA"/>
</dbReference>
<dbReference type="Proteomes" id="UP000242287">
    <property type="component" value="Unassembled WGS sequence"/>
</dbReference>
<keyword evidence="2" id="KW-0732">Signal</keyword>
<protein>
    <recommendedName>
        <fullName evidence="5">Big-1 domain-containing protein</fullName>
    </recommendedName>
</protein>
<evidence type="ECO:0000256" key="1">
    <source>
        <dbReference type="SAM" id="MobiDB-lite"/>
    </source>
</evidence>
<dbReference type="AlphaFoldDB" id="A0A2A9NG52"/>
<name>A0A2A9NG52_9AGAR</name>
<organism evidence="3 4">
    <name type="scientific">Amanita thiersii Skay4041</name>
    <dbReference type="NCBI Taxonomy" id="703135"/>
    <lineage>
        <taxon>Eukaryota</taxon>
        <taxon>Fungi</taxon>
        <taxon>Dikarya</taxon>
        <taxon>Basidiomycota</taxon>
        <taxon>Agaricomycotina</taxon>
        <taxon>Agaricomycetes</taxon>
        <taxon>Agaricomycetidae</taxon>
        <taxon>Agaricales</taxon>
        <taxon>Pluteineae</taxon>
        <taxon>Amanitaceae</taxon>
        <taxon>Amanita</taxon>
    </lineage>
</organism>
<sequence length="230" mass="24398">MSLLTILFAFVNFAVLAISVPPPSGPTAIVNLRIEGRSSTIFEGYISTKGHDVTTASGGTHHCDGTNNNQNPNPGSTCTSALDTASNNYNFPWDATFFTQFDDYFITSIGSDTQTSTEFWGILLNYQFTPVGGCQQQVHTSDEVLFAFDAFSKSHFLKLSGPNTTQVNQPAQLTVVDGSTGTPIAGATVNGQTSDAQGHVSVTFGSTGLQTVKAEKSDSIRSNGLKILVV</sequence>
<evidence type="ECO:0000313" key="4">
    <source>
        <dbReference type="Proteomes" id="UP000242287"/>
    </source>
</evidence>
<evidence type="ECO:0000256" key="2">
    <source>
        <dbReference type="SAM" id="SignalP"/>
    </source>
</evidence>
<evidence type="ECO:0008006" key="5">
    <source>
        <dbReference type="Google" id="ProtNLM"/>
    </source>
</evidence>
<proteinExistence type="predicted"/>
<feature type="region of interest" description="Disordered" evidence="1">
    <location>
        <begin position="57"/>
        <end position="76"/>
    </location>
</feature>
<evidence type="ECO:0000313" key="3">
    <source>
        <dbReference type="EMBL" id="PFH48294.1"/>
    </source>
</evidence>
<feature type="signal peptide" evidence="2">
    <location>
        <begin position="1"/>
        <end position="19"/>
    </location>
</feature>
<gene>
    <name evidence="3" type="ORF">AMATHDRAFT_65767</name>
</gene>
<keyword evidence="4" id="KW-1185">Reference proteome</keyword>
<feature type="chain" id="PRO_5012292687" description="Big-1 domain-containing protein" evidence="2">
    <location>
        <begin position="20"/>
        <end position="230"/>
    </location>
</feature>
<feature type="compositionally biased region" description="Polar residues" evidence="1">
    <location>
        <begin position="65"/>
        <end position="76"/>
    </location>
</feature>